<protein>
    <submittedName>
        <fullName evidence="1">Prophage lp2 protein 33</fullName>
    </submittedName>
</protein>
<reference evidence="1" key="1">
    <citation type="submission" date="2010-12" db="EMBL/GenBank/DDBJ databases">
        <authorList>
            <person name="Carrias A.A."/>
            <person name="Welch T.J."/>
            <person name="Waldbieser G.C."/>
            <person name="Mead D.A."/>
            <person name="Terhune J.S."/>
            <person name="Liles M.R."/>
        </authorList>
    </citation>
    <scope>NUCLEOTIDE SEQUENCE</scope>
</reference>
<name>E7EKY1_9VIRU</name>
<proteinExistence type="predicted"/>
<evidence type="ECO:0000313" key="1">
    <source>
        <dbReference type="EMBL" id="ADV36486.1"/>
    </source>
</evidence>
<accession>E7EKY1</accession>
<dbReference type="EMBL" id="HQ824639">
    <property type="protein sequence ID" value="ADV36486.1"/>
    <property type="molecule type" value="Genomic_DNA"/>
</dbReference>
<reference evidence="1" key="2">
    <citation type="journal article" date="2011" name="Virol. J.">
        <title>Comparative genomic analysis of bacteriophages specific to the channel catfish pathogen Edwardsiella ictaluri.</title>
        <authorList>
            <person name="Carrias A."/>
            <person name="Welch T.J."/>
            <person name="Waldbieser G.C."/>
            <person name="Mead D.A."/>
            <person name="Terhune J.S."/>
            <person name="Liles M.R."/>
        </authorList>
    </citation>
    <scope>NUCLEOTIDE SEQUENCE</scope>
</reference>
<sequence length="96" mass="10823">MPTLFVKKPVKIEAKRFTYPPSAGFLEWCGGAVKNIRKQRHPGAVAFCDVVTLEDGPDKRARHVATEGDYIIKGVKGEFYPCKPDIFHITYDPVEE</sequence>
<gene>
    <name evidence="1" type="primary">eiDWFOrf38</name>
</gene>
<organism evidence="1">
    <name type="scientific">Edwardsiella phage eiDWF</name>
    <dbReference type="NCBI Taxonomy" id="945084"/>
    <lineage>
        <taxon>Viruses</taxon>
    </lineage>
</organism>